<comment type="caution">
    <text evidence="2">The sequence shown here is derived from an EMBL/GenBank/DDBJ whole genome shotgun (WGS) entry which is preliminary data.</text>
</comment>
<keyword evidence="3" id="KW-1185">Reference proteome</keyword>
<dbReference type="EMBL" id="QJJX01000003">
    <property type="protein sequence ID" value="PXX24155.1"/>
    <property type="molecule type" value="Genomic_DNA"/>
</dbReference>
<keyword evidence="1" id="KW-0812">Transmembrane</keyword>
<dbReference type="Pfam" id="PF14899">
    <property type="entry name" value="DUF4492"/>
    <property type="match status" value="1"/>
</dbReference>
<evidence type="ECO:0000313" key="3">
    <source>
        <dbReference type="Proteomes" id="UP000248314"/>
    </source>
</evidence>
<dbReference type="STRING" id="1122991.GCA_000613445_03123"/>
<dbReference type="OrthoDB" id="1122086at2"/>
<proteinExistence type="predicted"/>
<protein>
    <submittedName>
        <fullName evidence="2">Uncharacterized protein DUF4492</fullName>
    </submittedName>
</protein>
<dbReference type="InterPro" id="IPR027853">
    <property type="entry name" value="DUF4492"/>
</dbReference>
<keyword evidence="1" id="KW-0472">Membrane</keyword>
<reference evidence="2 3" key="1">
    <citation type="submission" date="2018-05" db="EMBL/GenBank/DDBJ databases">
        <title>Genomic Encyclopedia of Type Strains, Phase I: the one thousand microbial genomes (KMG-I) project.</title>
        <authorList>
            <person name="Kyrpides N."/>
        </authorList>
    </citation>
    <scope>NUCLEOTIDE SEQUENCE [LARGE SCALE GENOMIC DNA]</scope>
    <source>
        <strain evidence="2 3">DSM 15611</strain>
    </source>
</reference>
<evidence type="ECO:0000313" key="2">
    <source>
        <dbReference type="EMBL" id="PXX24155.1"/>
    </source>
</evidence>
<dbReference type="RefSeq" id="WP_025815262.1">
    <property type="nucleotide sequence ID" value="NZ_BAIZ01000002.1"/>
</dbReference>
<evidence type="ECO:0000256" key="1">
    <source>
        <dbReference type="SAM" id="Phobius"/>
    </source>
</evidence>
<gene>
    <name evidence="2" type="ORF">EJ73_00397</name>
</gene>
<name>A0A318HZV4_9BACT</name>
<feature type="transmembrane region" description="Helical" evidence="1">
    <location>
        <begin position="27"/>
        <end position="47"/>
    </location>
</feature>
<accession>A0A318HZV4</accession>
<dbReference type="AlphaFoldDB" id="A0A318HZV4"/>
<dbReference type="Proteomes" id="UP000248314">
    <property type="component" value="Unassembled WGS sequence"/>
</dbReference>
<organism evidence="2 3">
    <name type="scientific">Hoylesella shahii DSM 15611 = JCM 12083</name>
    <dbReference type="NCBI Taxonomy" id="1122991"/>
    <lineage>
        <taxon>Bacteria</taxon>
        <taxon>Pseudomonadati</taxon>
        <taxon>Bacteroidota</taxon>
        <taxon>Bacteroidia</taxon>
        <taxon>Bacteroidales</taxon>
        <taxon>Prevotellaceae</taxon>
        <taxon>Hoylesella</taxon>
    </lineage>
</organism>
<keyword evidence="1" id="KW-1133">Transmembrane helix</keyword>
<sequence>MNKTNFWYRVFDLYYDGFRSMTLGKKLWLVIFIKLFIMFAILKVFFFPNFLKANAPKGGEADFVSRTLNERQAR</sequence>